<keyword evidence="2 6" id="KW-0812">Transmembrane</keyword>
<comment type="caution">
    <text evidence="8">The sequence shown here is derived from an EMBL/GenBank/DDBJ whole genome shotgun (WGS) entry which is preliminary data.</text>
</comment>
<dbReference type="InterPro" id="IPR023494">
    <property type="entry name" value="Cyt_c_bgen_Ccs1/CcsB/ResB"/>
</dbReference>
<dbReference type="PANTHER" id="PTHR31566:SF0">
    <property type="entry name" value="CYTOCHROME C BIOGENESIS PROTEIN CCS1, CHLOROPLASTIC"/>
    <property type="match status" value="1"/>
</dbReference>
<gene>
    <name evidence="8" type="ORF">HD601_002591</name>
</gene>
<sequence length="539" mass="58994">MTTQMDTRPPVDDRPPPLHGRELARWAWRQLTSMRVALILLFLLAVAAIPGSVIPQSDVNPLNVRDFRARNPTLSEWYDRLGLFDVYSAPWFAAIYLALLVSLVGCILPRCWQHWKAVRAQPPKAPKRLSRLPAYRTVEVDATPAEVLAVARAELRSRRFRLRKPAAEGSAGEDDAVAAEIGHLRETGNLLFHLSVVVVLLAVALGGLFSYRATVLVPEGSGFSNQVIQFDSLSAGALFDSSDLPPFSMDVESFTMEFVDAGNQIGQPSHYEATVRLVREPGAEPETHTIRVNEPLDIDGTSVHIINPGYAPAFTIRAADRETVLAEGPVPFLPEDSSFTSTGVVKVEVPPEFGDDIGIQANFLPTAVLDQNGPRSIFPGARNPAVFLTAWHGDLGLDDGQPQSVYRLDTDDMEQFQENGEPYRRQLVVGDTVELPDGRFITFDGYVTWVNLQIGRNSGRELALVGAVLAVVGLMGSLYVRRRRAWVRATVGPEGRTVVEVAGLHRAEGSAGDRLVDEVGAITDGLLLRLGGAEEKRED</sequence>
<keyword evidence="3" id="KW-0201">Cytochrome c-type biogenesis</keyword>
<name>A0A7W9GQS6_9ACTN</name>
<feature type="transmembrane region" description="Helical" evidence="6">
    <location>
        <begin position="190"/>
        <end position="211"/>
    </location>
</feature>
<evidence type="ECO:0000256" key="3">
    <source>
        <dbReference type="ARBA" id="ARBA00022748"/>
    </source>
</evidence>
<dbReference type="RefSeq" id="WP_184822459.1">
    <property type="nucleotide sequence ID" value="NZ_JACHMM010000001.1"/>
</dbReference>
<proteinExistence type="predicted"/>
<evidence type="ECO:0000313" key="8">
    <source>
        <dbReference type="EMBL" id="MBB5788016.1"/>
    </source>
</evidence>
<dbReference type="Pfam" id="PF05140">
    <property type="entry name" value="ResB"/>
    <property type="match status" value="1"/>
</dbReference>
<keyword evidence="5 6" id="KW-0472">Membrane</keyword>
<organism evidence="8 9">
    <name type="scientific">Jiangella mangrovi</name>
    <dbReference type="NCBI Taxonomy" id="1524084"/>
    <lineage>
        <taxon>Bacteria</taxon>
        <taxon>Bacillati</taxon>
        <taxon>Actinomycetota</taxon>
        <taxon>Actinomycetes</taxon>
        <taxon>Jiangellales</taxon>
        <taxon>Jiangellaceae</taxon>
        <taxon>Jiangella</taxon>
    </lineage>
</organism>
<evidence type="ECO:0000259" key="7">
    <source>
        <dbReference type="Pfam" id="PF05140"/>
    </source>
</evidence>
<accession>A0A7W9GQS6</accession>
<evidence type="ECO:0000256" key="4">
    <source>
        <dbReference type="ARBA" id="ARBA00022989"/>
    </source>
</evidence>
<evidence type="ECO:0000313" key="9">
    <source>
        <dbReference type="Proteomes" id="UP000542813"/>
    </source>
</evidence>
<dbReference type="PANTHER" id="PTHR31566">
    <property type="entry name" value="CYTOCHROME C BIOGENESIS PROTEIN CCS1, CHLOROPLASTIC"/>
    <property type="match status" value="1"/>
</dbReference>
<protein>
    <submittedName>
        <fullName evidence="8">Cytochrome c biogenesis protein</fullName>
    </submittedName>
</protein>
<evidence type="ECO:0000256" key="5">
    <source>
        <dbReference type="ARBA" id="ARBA00023136"/>
    </source>
</evidence>
<keyword evidence="9" id="KW-1185">Reference proteome</keyword>
<reference evidence="8 9" key="1">
    <citation type="submission" date="2020-08" db="EMBL/GenBank/DDBJ databases">
        <title>Sequencing the genomes of 1000 actinobacteria strains.</title>
        <authorList>
            <person name="Klenk H.-P."/>
        </authorList>
    </citation>
    <scope>NUCLEOTIDE SEQUENCE [LARGE SCALE GENOMIC DNA]</scope>
    <source>
        <strain evidence="8 9">DSM 102122</strain>
    </source>
</reference>
<dbReference type="EMBL" id="JACHMM010000001">
    <property type="protein sequence ID" value="MBB5788016.1"/>
    <property type="molecule type" value="Genomic_DNA"/>
</dbReference>
<dbReference type="InterPro" id="IPR007816">
    <property type="entry name" value="ResB-like_domain"/>
</dbReference>
<comment type="subcellular location">
    <subcellularLocation>
        <location evidence="1">Membrane</location>
        <topology evidence="1">Multi-pass membrane protein</topology>
    </subcellularLocation>
</comment>
<dbReference type="GO" id="GO:0016020">
    <property type="term" value="C:membrane"/>
    <property type="evidence" value="ECO:0007669"/>
    <property type="project" value="UniProtKB-SubCell"/>
</dbReference>
<feature type="domain" description="ResB-like" evidence="7">
    <location>
        <begin position="34"/>
        <end position="508"/>
    </location>
</feature>
<dbReference type="GO" id="GO:0017004">
    <property type="term" value="P:cytochrome complex assembly"/>
    <property type="evidence" value="ECO:0007669"/>
    <property type="project" value="UniProtKB-KW"/>
</dbReference>
<evidence type="ECO:0000256" key="1">
    <source>
        <dbReference type="ARBA" id="ARBA00004141"/>
    </source>
</evidence>
<feature type="transmembrane region" description="Helical" evidence="6">
    <location>
        <begin position="89"/>
        <end position="109"/>
    </location>
</feature>
<dbReference type="Proteomes" id="UP000542813">
    <property type="component" value="Unassembled WGS sequence"/>
</dbReference>
<feature type="transmembrane region" description="Helical" evidence="6">
    <location>
        <begin position="462"/>
        <end position="480"/>
    </location>
</feature>
<feature type="transmembrane region" description="Helical" evidence="6">
    <location>
        <begin position="36"/>
        <end position="54"/>
    </location>
</feature>
<dbReference type="AlphaFoldDB" id="A0A7W9GQS6"/>
<keyword evidence="4 6" id="KW-1133">Transmembrane helix</keyword>
<evidence type="ECO:0000256" key="6">
    <source>
        <dbReference type="SAM" id="Phobius"/>
    </source>
</evidence>
<evidence type="ECO:0000256" key="2">
    <source>
        <dbReference type="ARBA" id="ARBA00022692"/>
    </source>
</evidence>